<accession>A0A383R9M5</accession>
<keyword evidence="1" id="KW-0472">Membrane</keyword>
<name>A0A383R9M5_PAEAL</name>
<sequence>MSLNRNSGSRNHDIRVQQQKKKRTINNLLVLGIFACLIIFFVYIINLGAEGNDTSTELDTATVPWDYKIESAKVGDIIGGDMTILPDNQLLPNDNNYATGDQVWTLKYMTANMLPINEKGNDINLSSWEPIKSYTSKEAAERDLKELKLNLKAEVELVGVYKTEYQGKSRQFAVITLPSGHTVKQPIDDVRYKKFKDKKKVNVQLEEVHDFVDYDLAMAKFRGWAE</sequence>
<dbReference type="Proteomes" id="UP000304148">
    <property type="component" value="Chromosome"/>
</dbReference>
<dbReference type="EMBL" id="LS992241">
    <property type="protein sequence ID" value="SYX83036.1"/>
    <property type="molecule type" value="Genomic_DNA"/>
</dbReference>
<feature type="transmembrane region" description="Helical" evidence="1">
    <location>
        <begin position="25"/>
        <end position="45"/>
    </location>
</feature>
<dbReference type="RefSeq" id="WP_138185188.1">
    <property type="nucleotide sequence ID" value="NZ_LS992241.1"/>
</dbReference>
<dbReference type="AlphaFoldDB" id="A0A383R9M5"/>
<keyword evidence="1" id="KW-0812">Transmembrane</keyword>
<proteinExistence type="predicted"/>
<evidence type="ECO:0000313" key="2">
    <source>
        <dbReference type="EMBL" id="SYX83036.1"/>
    </source>
</evidence>
<reference evidence="3" key="1">
    <citation type="submission" date="2018-08" db="EMBL/GenBank/DDBJ databases">
        <authorList>
            <person name="Chevrot R."/>
        </authorList>
    </citation>
    <scope>NUCLEOTIDE SEQUENCE [LARGE SCALE GENOMIC DNA]</scope>
</reference>
<evidence type="ECO:0000256" key="1">
    <source>
        <dbReference type="SAM" id="Phobius"/>
    </source>
</evidence>
<organism evidence="2 3">
    <name type="scientific">Paenibacillus alvei</name>
    <name type="common">Bacillus alvei</name>
    <dbReference type="NCBI Taxonomy" id="44250"/>
    <lineage>
        <taxon>Bacteria</taxon>
        <taxon>Bacillati</taxon>
        <taxon>Bacillota</taxon>
        <taxon>Bacilli</taxon>
        <taxon>Bacillales</taxon>
        <taxon>Paenibacillaceae</taxon>
        <taxon>Paenibacillus</taxon>
    </lineage>
</organism>
<gene>
    <name evidence="2" type="ORF">PBLR_11458</name>
</gene>
<protein>
    <submittedName>
        <fullName evidence="2">Uncharacterized protein</fullName>
    </submittedName>
</protein>
<keyword evidence="1" id="KW-1133">Transmembrane helix</keyword>
<evidence type="ECO:0000313" key="3">
    <source>
        <dbReference type="Proteomes" id="UP000304148"/>
    </source>
</evidence>